<reference evidence="5" key="1">
    <citation type="submission" date="2020-11" db="EMBL/GenBank/DDBJ databases">
        <title>Isolation and identification of active actinomycetes.</title>
        <authorList>
            <person name="Sun X."/>
        </authorList>
    </citation>
    <scope>NUCLEOTIDE SEQUENCE</scope>
    <source>
        <strain evidence="5">NEAU-A11</strain>
    </source>
</reference>
<dbReference type="Proteomes" id="UP000598146">
    <property type="component" value="Unassembled WGS sequence"/>
</dbReference>
<organism evidence="5 6">
    <name type="scientific">Actinoplanes aureus</name>
    <dbReference type="NCBI Taxonomy" id="2792083"/>
    <lineage>
        <taxon>Bacteria</taxon>
        <taxon>Bacillati</taxon>
        <taxon>Actinomycetota</taxon>
        <taxon>Actinomycetes</taxon>
        <taxon>Micromonosporales</taxon>
        <taxon>Micromonosporaceae</taxon>
        <taxon>Actinoplanes</taxon>
    </lineage>
</organism>
<dbReference type="AlphaFoldDB" id="A0A931FUH2"/>
<comment type="caution">
    <text evidence="5">The sequence shown here is derived from an EMBL/GenBank/DDBJ whole genome shotgun (WGS) entry which is preliminary data.</text>
</comment>
<dbReference type="RefSeq" id="WP_196412023.1">
    <property type="nucleotide sequence ID" value="NZ_JADQTO010000001.1"/>
</dbReference>
<dbReference type="PANTHER" id="PTHR46796:SF12">
    <property type="entry name" value="HTH-TYPE DNA-BINDING TRANSCRIPTIONAL ACTIVATOR EUTR"/>
    <property type="match status" value="1"/>
</dbReference>
<evidence type="ECO:0000256" key="2">
    <source>
        <dbReference type="ARBA" id="ARBA00023125"/>
    </source>
</evidence>
<dbReference type="Gene3D" id="1.10.10.60">
    <property type="entry name" value="Homeodomain-like"/>
    <property type="match status" value="1"/>
</dbReference>
<dbReference type="InterPro" id="IPR050204">
    <property type="entry name" value="AraC_XylS_family_regulators"/>
</dbReference>
<feature type="domain" description="HTH araC/xylS-type" evidence="4">
    <location>
        <begin position="212"/>
        <end position="313"/>
    </location>
</feature>
<dbReference type="SMART" id="SM00342">
    <property type="entry name" value="HTH_ARAC"/>
    <property type="match status" value="1"/>
</dbReference>
<dbReference type="PANTHER" id="PTHR46796">
    <property type="entry name" value="HTH-TYPE TRANSCRIPTIONAL ACTIVATOR RHAS-RELATED"/>
    <property type="match status" value="1"/>
</dbReference>
<evidence type="ECO:0000259" key="4">
    <source>
        <dbReference type="PROSITE" id="PS01124"/>
    </source>
</evidence>
<dbReference type="GO" id="GO:0003700">
    <property type="term" value="F:DNA-binding transcription factor activity"/>
    <property type="evidence" value="ECO:0007669"/>
    <property type="project" value="InterPro"/>
</dbReference>
<proteinExistence type="predicted"/>
<dbReference type="SUPFAM" id="SSF46689">
    <property type="entry name" value="Homeodomain-like"/>
    <property type="match status" value="1"/>
</dbReference>
<accession>A0A931FUH2</accession>
<keyword evidence="1" id="KW-0805">Transcription regulation</keyword>
<dbReference type="EMBL" id="JADQTO010000001">
    <property type="protein sequence ID" value="MBG0560218.1"/>
    <property type="molecule type" value="Genomic_DNA"/>
</dbReference>
<gene>
    <name evidence="5" type="ORF">I4J89_01900</name>
</gene>
<evidence type="ECO:0000313" key="5">
    <source>
        <dbReference type="EMBL" id="MBG0560218.1"/>
    </source>
</evidence>
<keyword evidence="6" id="KW-1185">Reference proteome</keyword>
<keyword evidence="3" id="KW-0804">Transcription</keyword>
<protein>
    <submittedName>
        <fullName evidence="5">AraC family transcriptional regulator</fullName>
    </submittedName>
</protein>
<dbReference type="Pfam" id="PF14525">
    <property type="entry name" value="AraC_binding_2"/>
    <property type="match status" value="1"/>
</dbReference>
<evidence type="ECO:0000313" key="6">
    <source>
        <dbReference type="Proteomes" id="UP000598146"/>
    </source>
</evidence>
<evidence type="ECO:0000256" key="3">
    <source>
        <dbReference type="ARBA" id="ARBA00023163"/>
    </source>
</evidence>
<dbReference type="InterPro" id="IPR018060">
    <property type="entry name" value="HTH_AraC"/>
</dbReference>
<dbReference type="GO" id="GO:0043565">
    <property type="term" value="F:sequence-specific DNA binding"/>
    <property type="evidence" value="ECO:0007669"/>
    <property type="project" value="InterPro"/>
</dbReference>
<dbReference type="InterPro" id="IPR009057">
    <property type="entry name" value="Homeodomain-like_sf"/>
</dbReference>
<dbReference type="Pfam" id="PF12833">
    <property type="entry name" value="HTH_18"/>
    <property type="match status" value="1"/>
</dbReference>
<sequence>MIHTSDLAQASGELENVWGPHKLIVGGDRRTDIRLHTHQFRSVMLSYVAFGTDVHVRLEPGRPSYLVHVPLSGRASVHDSKERLVIEPGAAAVLSQDEPVSMRCTADCGQLVVSLDVGNLRAHSRSLLTSQPPGPLQFAMAMDVTSGAARDWYRVLRSFADLADAGDGMLDHPLMTAEIERALMTGLLLAQPNTYSDVLYKLAAGKKRTPVDTAILLIDTYPQRDYTVTELARAAGLSVRTLERQFRRRLGLTPHAYLRHVRFERVRSELMAPASERKRVSEVAARWGLHHFGRFAREYYQKYQEKPSETLRRINPAS</sequence>
<dbReference type="PROSITE" id="PS01124">
    <property type="entry name" value="HTH_ARAC_FAMILY_2"/>
    <property type="match status" value="1"/>
</dbReference>
<evidence type="ECO:0000256" key="1">
    <source>
        <dbReference type="ARBA" id="ARBA00023015"/>
    </source>
</evidence>
<keyword evidence="2" id="KW-0238">DNA-binding</keyword>
<dbReference type="InterPro" id="IPR035418">
    <property type="entry name" value="AraC-bd_2"/>
</dbReference>
<name>A0A931FUH2_9ACTN</name>